<dbReference type="InterPro" id="IPR001173">
    <property type="entry name" value="Glyco_trans_2-like"/>
</dbReference>
<dbReference type="PANTHER" id="PTHR43685">
    <property type="entry name" value="GLYCOSYLTRANSFERASE"/>
    <property type="match status" value="1"/>
</dbReference>
<dbReference type="SUPFAM" id="SSF53448">
    <property type="entry name" value="Nucleotide-diphospho-sugar transferases"/>
    <property type="match status" value="1"/>
</dbReference>
<accession>A0A0F9D3M8</accession>
<comment type="caution">
    <text evidence="2">The sequence shown here is derived from an EMBL/GenBank/DDBJ whole genome shotgun (WGS) entry which is preliminary data.</text>
</comment>
<organism evidence="2">
    <name type="scientific">marine sediment metagenome</name>
    <dbReference type="NCBI Taxonomy" id="412755"/>
    <lineage>
        <taxon>unclassified sequences</taxon>
        <taxon>metagenomes</taxon>
        <taxon>ecological metagenomes</taxon>
    </lineage>
</organism>
<evidence type="ECO:0000259" key="1">
    <source>
        <dbReference type="Pfam" id="PF00535"/>
    </source>
</evidence>
<proteinExistence type="predicted"/>
<dbReference type="Pfam" id="PF00535">
    <property type="entry name" value="Glycos_transf_2"/>
    <property type="match status" value="1"/>
</dbReference>
<dbReference type="InterPro" id="IPR050834">
    <property type="entry name" value="Glycosyltransf_2"/>
</dbReference>
<sequence length="65" mass="7567">MPETSVILVTYNRSRELERSIRSVLSQSYLDYELIVVDDCSTDRTEGMVKELEDKRNKLCLAIKL</sequence>
<feature type="domain" description="Glycosyltransferase 2-like" evidence="1">
    <location>
        <begin position="5"/>
        <end position="57"/>
    </location>
</feature>
<dbReference type="InterPro" id="IPR029044">
    <property type="entry name" value="Nucleotide-diphossugar_trans"/>
</dbReference>
<dbReference type="EMBL" id="LAZR01041273">
    <property type="protein sequence ID" value="KKL12401.1"/>
    <property type="molecule type" value="Genomic_DNA"/>
</dbReference>
<dbReference type="AlphaFoldDB" id="A0A0F9D3M8"/>
<gene>
    <name evidence="2" type="ORF">LCGC14_2536150</name>
</gene>
<name>A0A0F9D3M8_9ZZZZ</name>
<dbReference type="PANTHER" id="PTHR43685:SF2">
    <property type="entry name" value="GLYCOSYLTRANSFERASE 2-LIKE DOMAIN-CONTAINING PROTEIN"/>
    <property type="match status" value="1"/>
</dbReference>
<dbReference type="Gene3D" id="3.90.550.10">
    <property type="entry name" value="Spore Coat Polysaccharide Biosynthesis Protein SpsA, Chain A"/>
    <property type="match status" value="1"/>
</dbReference>
<dbReference type="CDD" id="cd00761">
    <property type="entry name" value="Glyco_tranf_GTA_type"/>
    <property type="match status" value="1"/>
</dbReference>
<reference evidence="2" key="1">
    <citation type="journal article" date="2015" name="Nature">
        <title>Complex archaea that bridge the gap between prokaryotes and eukaryotes.</title>
        <authorList>
            <person name="Spang A."/>
            <person name="Saw J.H."/>
            <person name="Jorgensen S.L."/>
            <person name="Zaremba-Niedzwiedzka K."/>
            <person name="Martijn J."/>
            <person name="Lind A.E."/>
            <person name="van Eijk R."/>
            <person name="Schleper C."/>
            <person name="Guy L."/>
            <person name="Ettema T.J."/>
        </authorList>
    </citation>
    <scope>NUCLEOTIDE SEQUENCE</scope>
</reference>
<evidence type="ECO:0000313" key="2">
    <source>
        <dbReference type="EMBL" id="KKL12401.1"/>
    </source>
</evidence>
<protein>
    <recommendedName>
        <fullName evidence="1">Glycosyltransferase 2-like domain-containing protein</fullName>
    </recommendedName>
</protein>